<dbReference type="PANTHER" id="PTHR33064:SF37">
    <property type="entry name" value="RIBONUCLEASE H"/>
    <property type="match status" value="1"/>
</dbReference>
<feature type="non-terminal residue" evidence="2">
    <location>
        <position position="1"/>
    </location>
</feature>
<keyword evidence="3" id="KW-1185">Reference proteome</keyword>
<name>A0A820P2Q0_9BILA</name>
<sequence>MMANGLIEPSRSQYNSPVMFVRKRPTYTPDGTLIPAKLRLILDLRQVNIHSKIFNWPIPSVDSILQQLSGFKTFISSDLINGYYQTIVHPDSRKVLAFTLPTGKYQLTRMPMGHVNSAMIFTAAVSKALGHVLRPMAIPVTTTKDDDAMGGFESHAVLLVVLKAILKRMVKFNLKWKVSKVKIAMKSVSFLGHVCSAEGMRKEDKYIQDILDTERPIKISDLLKFLGSVNWITRFIDSYAEIAQPLIAMQKTDKESMRQTIIWDEEKIAAFENIKKALIPDICLGFPDESADAEPMILVINNEPNSLGGKLCQLQPDTVTQKIASKIIDFNNPHLRILEGGGDNLLLAIKKFEHGLKNEFDIHVARAKLFAEVMSKPEKYQLTSIDKEGDMTTPPQFNNNEIIQNYCDNKIPPLPYCKLETKQIPINLTTDYDYVKGFPNDGKNIICKHVSTNLSITQIYFSDLRIDPYCCLWDTGSSINLISTTMSDKLWNKKLSSPAGSEEVNIAGSGDIIFGIMPDDKMPACVILSFNMMSRHGICLNYDSMMLQSFGEDIQNMGRIGDEYCKLVGKVDFNDPLQYLTSGLVVGKLPI</sequence>
<dbReference type="CDD" id="cd01647">
    <property type="entry name" value="RT_LTR"/>
    <property type="match status" value="1"/>
</dbReference>
<organism evidence="2 3">
    <name type="scientific">Rotaria magnacalcarata</name>
    <dbReference type="NCBI Taxonomy" id="392030"/>
    <lineage>
        <taxon>Eukaryota</taxon>
        <taxon>Metazoa</taxon>
        <taxon>Spiralia</taxon>
        <taxon>Gnathifera</taxon>
        <taxon>Rotifera</taxon>
        <taxon>Eurotatoria</taxon>
        <taxon>Bdelloidea</taxon>
        <taxon>Philodinida</taxon>
        <taxon>Philodinidae</taxon>
        <taxon>Rotaria</taxon>
    </lineage>
</organism>
<dbReference type="Gene3D" id="3.30.70.270">
    <property type="match status" value="2"/>
</dbReference>
<protein>
    <recommendedName>
        <fullName evidence="1">Reverse transcriptase domain-containing protein</fullName>
    </recommendedName>
</protein>
<proteinExistence type="predicted"/>
<evidence type="ECO:0000259" key="1">
    <source>
        <dbReference type="PROSITE" id="PS50878"/>
    </source>
</evidence>
<dbReference type="InterPro" id="IPR043502">
    <property type="entry name" value="DNA/RNA_pol_sf"/>
</dbReference>
<evidence type="ECO:0000313" key="2">
    <source>
        <dbReference type="EMBL" id="CAF4398276.1"/>
    </source>
</evidence>
<accession>A0A820P2Q0</accession>
<dbReference type="InterPro" id="IPR051320">
    <property type="entry name" value="Viral_Replic_Matur_Polypro"/>
</dbReference>
<dbReference type="Gene3D" id="3.10.10.10">
    <property type="entry name" value="HIV Type 1 Reverse Transcriptase, subunit A, domain 1"/>
    <property type="match status" value="1"/>
</dbReference>
<evidence type="ECO:0000313" key="3">
    <source>
        <dbReference type="Proteomes" id="UP000663866"/>
    </source>
</evidence>
<dbReference type="InterPro" id="IPR000477">
    <property type="entry name" value="RT_dom"/>
</dbReference>
<reference evidence="2" key="1">
    <citation type="submission" date="2021-02" db="EMBL/GenBank/DDBJ databases">
        <authorList>
            <person name="Nowell W R."/>
        </authorList>
    </citation>
    <scope>NUCLEOTIDE SEQUENCE</scope>
</reference>
<dbReference type="Proteomes" id="UP000663866">
    <property type="component" value="Unassembled WGS sequence"/>
</dbReference>
<dbReference type="AlphaFoldDB" id="A0A820P2Q0"/>
<dbReference type="PANTHER" id="PTHR33064">
    <property type="entry name" value="POL PROTEIN"/>
    <property type="match status" value="1"/>
</dbReference>
<comment type="caution">
    <text evidence="2">The sequence shown here is derived from an EMBL/GenBank/DDBJ whole genome shotgun (WGS) entry which is preliminary data.</text>
</comment>
<dbReference type="InterPro" id="IPR043128">
    <property type="entry name" value="Rev_trsase/Diguanyl_cyclase"/>
</dbReference>
<dbReference type="EMBL" id="CAJOBG010040440">
    <property type="protein sequence ID" value="CAF4398276.1"/>
    <property type="molecule type" value="Genomic_DNA"/>
</dbReference>
<feature type="domain" description="Reverse transcriptase" evidence="1">
    <location>
        <begin position="2"/>
        <end position="195"/>
    </location>
</feature>
<dbReference type="SUPFAM" id="SSF56672">
    <property type="entry name" value="DNA/RNA polymerases"/>
    <property type="match status" value="1"/>
</dbReference>
<dbReference type="Pfam" id="PF00078">
    <property type="entry name" value="RVT_1"/>
    <property type="match status" value="1"/>
</dbReference>
<dbReference type="PROSITE" id="PS50878">
    <property type="entry name" value="RT_POL"/>
    <property type="match status" value="1"/>
</dbReference>
<gene>
    <name evidence="2" type="ORF">OVN521_LOCUS34719</name>
</gene>